<feature type="transmembrane region" description="Helical" evidence="7">
    <location>
        <begin position="68"/>
        <end position="88"/>
    </location>
</feature>
<keyword evidence="3" id="KW-1003">Cell membrane</keyword>
<dbReference type="AlphaFoldDB" id="A0A1I3UEL7"/>
<evidence type="ECO:0000256" key="4">
    <source>
        <dbReference type="ARBA" id="ARBA00022692"/>
    </source>
</evidence>
<feature type="transmembrane region" description="Helical" evidence="7">
    <location>
        <begin position="100"/>
        <end position="117"/>
    </location>
</feature>
<feature type="transmembrane region" description="Helical" evidence="7">
    <location>
        <begin position="182"/>
        <end position="200"/>
    </location>
</feature>
<name>A0A1I3UEL7_HALDA</name>
<dbReference type="SUPFAM" id="SSF103481">
    <property type="entry name" value="Multidrug resistance efflux transporter EmrE"/>
    <property type="match status" value="2"/>
</dbReference>
<dbReference type="RefSeq" id="WP_075036206.1">
    <property type="nucleotide sequence ID" value="NZ_FOSB01000004.1"/>
</dbReference>
<reference evidence="10" key="1">
    <citation type="submission" date="2016-10" db="EMBL/GenBank/DDBJ databases">
        <authorList>
            <person name="Varghese N."/>
            <person name="Submissions S."/>
        </authorList>
    </citation>
    <scope>NUCLEOTIDE SEQUENCE [LARGE SCALE GENOMIC DNA]</scope>
    <source>
        <strain evidence="10">CGMCC 1.3704</strain>
    </source>
</reference>
<dbReference type="Pfam" id="PF00892">
    <property type="entry name" value="EamA"/>
    <property type="match status" value="2"/>
</dbReference>
<dbReference type="PANTHER" id="PTHR32322">
    <property type="entry name" value="INNER MEMBRANE TRANSPORTER"/>
    <property type="match status" value="1"/>
</dbReference>
<gene>
    <name evidence="9" type="ORF">SAMN04487936_104246</name>
</gene>
<feature type="transmembrane region" description="Helical" evidence="7">
    <location>
        <begin position="246"/>
        <end position="264"/>
    </location>
</feature>
<evidence type="ECO:0000256" key="7">
    <source>
        <dbReference type="SAM" id="Phobius"/>
    </source>
</evidence>
<proteinExistence type="inferred from homology"/>
<evidence type="ECO:0000256" key="1">
    <source>
        <dbReference type="ARBA" id="ARBA00004651"/>
    </source>
</evidence>
<feature type="domain" description="EamA" evidence="8">
    <location>
        <begin position="6"/>
        <end position="139"/>
    </location>
</feature>
<accession>A0A1I3UEL7</accession>
<dbReference type="InterPro" id="IPR037185">
    <property type="entry name" value="EmrE-like"/>
</dbReference>
<sequence length="305" mass="33919">MERTLLGALSLSLAASIWGGMFVASKYVLEYIPPFTLMVIRYFIGSIVLFSLLKWTQKDNRAKTKKDWFLLLWIGFIGYLVTISFQFIGVELSNAHTGSLLTATTPIFLVLFARIILKEKITARKAASLLLAITGVTIVIEWDTGMGDYLTGSIILVMAAISWALLSVYVKIAAKKFSSLEITGYGIFFGMLMTSPLMVWELQSTILPLPNGSIIVGIVYLGVVSTAGGFYFWNKGMELMEAGVGSLFYFFQPLVGSLFGWLLLGESLSLNFFIGFAIIMLSIIVVTVKPFRKQRTRYLQNKKAQ</sequence>
<dbReference type="InterPro" id="IPR050638">
    <property type="entry name" value="AA-Vitamin_Transporters"/>
</dbReference>
<feature type="transmembrane region" description="Helical" evidence="7">
    <location>
        <begin position="270"/>
        <end position="288"/>
    </location>
</feature>
<evidence type="ECO:0000259" key="8">
    <source>
        <dbReference type="Pfam" id="PF00892"/>
    </source>
</evidence>
<feature type="domain" description="EamA" evidence="8">
    <location>
        <begin position="151"/>
        <end position="287"/>
    </location>
</feature>
<feature type="transmembrane region" description="Helical" evidence="7">
    <location>
        <begin position="212"/>
        <end position="234"/>
    </location>
</feature>
<evidence type="ECO:0000313" key="10">
    <source>
        <dbReference type="Proteomes" id="UP000183557"/>
    </source>
</evidence>
<protein>
    <submittedName>
        <fullName evidence="9">Permease of the drug/metabolite transporter (DMT) superfamily</fullName>
    </submittedName>
</protein>
<comment type="similarity">
    <text evidence="2">Belongs to the EamA transporter family.</text>
</comment>
<dbReference type="InterPro" id="IPR000620">
    <property type="entry name" value="EamA_dom"/>
</dbReference>
<keyword evidence="4 7" id="KW-0812">Transmembrane</keyword>
<comment type="subcellular location">
    <subcellularLocation>
        <location evidence="1">Cell membrane</location>
        <topology evidence="1">Multi-pass membrane protein</topology>
    </subcellularLocation>
</comment>
<dbReference type="EMBL" id="FOSB01000004">
    <property type="protein sequence ID" value="SFJ80217.1"/>
    <property type="molecule type" value="Genomic_DNA"/>
</dbReference>
<keyword evidence="6 7" id="KW-0472">Membrane</keyword>
<evidence type="ECO:0000256" key="2">
    <source>
        <dbReference type="ARBA" id="ARBA00007362"/>
    </source>
</evidence>
<dbReference type="GO" id="GO:0005886">
    <property type="term" value="C:plasma membrane"/>
    <property type="evidence" value="ECO:0007669"/>
    <property type="project" value="UniProtKB-SubCell"/>
</dbReference>
<dbReference type="OrthoDB" id="34284at2"/>
<keyword evidence="10" id="KW-1185">Reference proteome</keyword>
<evidence type="ECO:0000313" key="9">
    <source>
        <dbReference type="EMBL" id="SFJ80217.1"/>
    </source>
</evidence>
<keyword evidence="5 7" id="KW-1133">Transmembrane helix</keyword>
<organism evidence="9 10">
    <name type="scientific">Halobacillus dabanensis</name>
    <dbReference type="NCBI Taxonomy" id="240302"/>
    <lineage>
        <taxon>Bacteria</taxon>
        <taxon>Bacillati</taxon>
        <taxon>Bacillota</taxon>
        <taxon>Bacilli</taxon>
        <taxon>Bacillales</taxon>
        <taxon>Bacillaceae</taxon>
        <taxon>Halobacillus</taxon>
    </lineage>
</organism>
<dbReference type="Gene3D" id="1.10.3730.20">
    <property type="match status" value="1"/>
</dbReference>
<dbReference type="PANTHER" id="PTHR32322:SF18">
    <property type="entry name" value="S-ADENOSYLMETHIONINE_S-ADENOSYLHOMOCYSTEINE TRANSPORTER"/>
    <property type="match status" value="1"/>
</dbReference>
<dbReference type="Proteomes" id="UP000183557">
    <property type="component" value="Unassembled WGS sequence"/>
</dbReference>
<evidence type="ECO:0000256" key="3">
    <source>
        <dbReference type="ARBA" id="ARBA00022475"/>
    </source>
</evidence>
<feature type="transmembrane region" description="Helical" evidence="7">
    <location>
        <begin position="35"/>
        <end position="56"/>
    </location>
</feature>
<evidence type="ECO:0000256" key="6">
    <source>
        <dbReference type="ARBA" id="ARBA00023136"/>
    </source>
</evidence>
<feature type="transmembrane region" description="Helical" evidence="7">
    <location>
        <begin position="126"/>
        <end position="143"/>
    </location>
</feature>
<feature type="transmembrane region" description="Helical" evidence="7">
    <location>
        <begin position="149"/>
        <end position="170"/>
    </location>
</feature>
<evidence type="ECO:0000256" key="5">
    <source>
        <dbReference type="ARBA" id="ARBA00022989"/>
    </source>
</evidence>